<dbReference type="SUPFAM" id="SSF51182">
    <property type="entry name" value="RmlC-like cupins"/>
    <property type="match status" value="1"/>
</dbReference>
<comment type="caution">
    <text evidence="1">The sequence shown here is derived from an EMBL/GenBank/DDBJ whole genome shotgun (WGS) entry which is preliminary data.</text>
</comment>
<dbReference type="EMBL" id="JBGFTU010000010">
    <property type="protein sequence ID" value="MEZ0165155.1"/>
    <property type="molecule type" value="Genomic_DNA"/>
</dbReference>
<dbReference type="PANTHER" id="PTHR36156">
    <property type="entry name" value="SLR2101 PROTEIN"/>
    <property type="match status" value="1"/>
</dbReference>
<dbReference type="CDD" id="cd02231">
    <property type="entry name" value="cupin_BLL6423-like"/>
    <property type="match status" value="1"/>
</dbReference>
<evidence type="ECO:0000313" key="2">
    <source>
        <dbReference type="Proteomes" id="UP001565927"/>
    </source>
</evidence>
<dbReference type="InterPro" id="IPR047142">
    <property type="entry name" value="OryJ/VirC-like"/>
</dbReference>
<name>A0ABV4H3Y5_9ACTN</name>
<gene>
    <name evidence="1" type="ORF">AB2L27_10315</name>
</gene>
<dbReference type="RefSeq" id="WP_370441381.1">
    <property type="nucleotide sequence ID" value="NZ_JBGFTU010000010.1"/>
</dbReference>
<evidence type="ECO:0000313" key="1">
    <source>
        <dbReference type="EMBL" id="MEZ0165155.1"/>
    </source>
</evidence>
<sequence length="182" mass="18985">MKVRRVVAGNDASGRSVFLSDDAVPHSHEYQHLPGQAHARIWFSGGVPSTTPPEGEPTTDEGPLFPAAGGSSFVIVQYAPDSVAFQPGFDGAAAGGEFAAKLPDLAAAMEPDSPGMHRTQSLDLGVVLDGEIWLELDGGAETLLRRGDTIVQLAGRHAWRNKSDQPATVAFVLTGVSDPAGS</sequence>
<dbReference type="InterPro" id="IPR011051">
    <property type="entry name" value="RmlC_Cupin_sf"/>
</dbReference>
<organism evidence="1 2">
    <name type="scientific">Kineococcus halophytocola</name>
    <dbReference type="NCBI Taxonomy" id="3234027"/>
    <lineage>
        <taxon>Bacteria</taxon>
        <taxon>Bacillati</taxon>
        <taxon>Actinomycetota</taxon>
        <taxon>Actinomycetes</taxon>
        <taxon>Kineosporiales</taxon>
        <taxon>Kineosporiaceae</taxon>
        <taxon>Kineococcus</taxon>
    </lineage>
</organism>
<dbReference type="PANTHER" id="PTHR36156:SF2">
    <property type="entry name" value="CUPIN TYPE-2 DOMAIN-CONTAINING PROTEIN"/>
    <property type="match status" value="1"/>
</dbReference>
<dbReference type="InterPro" id="IPR014710">
    <property type="entry name" value="RmlC-like_jellyroll"/>
</dbReference>
<dbReference type="Gene3D" id="2.60.120.10">
    <property type="entry name" value="Jelly Rolls"/>
    <property type="match status" value="1"/>
</dbReference>
<accession>A0ABV4H3Y5</accession>
<proteinExistence type="predicted"/>
<protein>
    <submittedName>
        <fullName evidence="1">Cupin domain-containing protein</fullName>
    </submittedName>
</protein>
<reference evidence="1 2" key="1">
    <citation type="submission" date="2024-07" db="EMBL/GenBank/DDBJ databases">
        <authorList>
            <person name="Thanompreechachai J."/>
            <person name="Duangmal K."/>
        </authorList>
    </citation>
    <scope>NUCLEOTIDE SEQUENCE [LARGE SCALE GENOMIC DNA]</scope>
    <source>
        <strain evidence="1 2">LSe6-4</strain>
    </source>
</reference>
<keyword evidence="2" id="KW-1185">Reference proteome</keyword>
<dbReference type="Proteomes" id="UP001565927">
    <property type="component" value="Unassembled WGS sequence"/>
</dbReference>